<comment type="caution">
    <text evidence="1">The sequence shown here is derived from an EMBL/GenBank/DDBJ whole genome shotgun (WGS) entry which is preliminary data.</text>
</comment>
<organism evidence="1">
    <name type="scientific">bioreactor metagenome</name>
    <dbReference type="NCBI Taxonomy" id="1076179"/>
    <lineage>
        <taxon>unclassified sequences</taxon>
        <taxon>metagenomes</taxon>
        <taxon>ecological metagenomes</taxon>
    </lineage>
</organism>
<name>A0A645DE27_9ZZZZ</name>
<sequence>MLGILKVTQDNPRDKWSKVPLQDFTPQSNIDWTQTITNIDRQLYAKYGLDEKEINFIEEKVKAMD</sequence>
<reference evidence="1" key="1">
    <citation type="submission" date="2019-08" db="EMBL/GenBank/DDBJ databases">
        <authorList>
            <person name="Kucharzyk K."/>
            <person name="Murdoch R.W."/>
            <person name="Higgins S."/>
            <person name="Loffler F."/>
        </authorList>
    </citation>
    <scope>NUCLEOTIDE SEQUENCE</scope>
</reference>
<accession>A0A645DE27</accession>
<dbReference type="EMBL" id="VSSQ01035282">
    <property type="protein sequence ID" value="MPM87475.1"/>
    <property type="molecule type" value="Genomic_DNA"/>
</dbReference>
<gene>
    <name evidence="1" type="ORF">SDC9_134571</name>
</gene>
<proteinExistence type="predicted"/>
<dbReference type="AlphaFoldDB" id="A0A645DE27"/>
<protein>
    <submittedName>
        <fullName evidence="1">Uncharacterized protein</fullName>
    </submittedName>
</protein>
<evidence type="ECO:0000313" key="1">
    <source>
        <dbReference type="EMBL" id="MPM87475.1"/>
    </source>
</evidence>